<keyword evidence="4 5" id="KW-0472">Membrane</keyword>
<proteinExistence type="predicted"/>
<dbReference type="PANTHER" id="PTHR43461">
    <property type="entry name" value="TRANSMEMBRANE PROTEIN 256"/>
    <property type="match status" value="1"/>
</dbReference>
<comment type="subcellular location">
    <subcellularLocation>
        <location evidence="1">Membrane</location>
        <topology evidence="1">Multi-pass membrane protein</topology>
    </subcellularLocation>
</comment>
<reference evidence="6 7" key="1">
    <citation type="submission" date="2015-03" db="EMBL/GenBank/DDBJ databases">
        <title>RNA-seq based gene annotation and comparative genomics of four Zymoseptoria species reveal species-specific pathogenicity related genes and transposable element activity.</title>
        <authorList>
            <person name="Grandaubert J."/>
            <person name="Bhattacharyya A."/>
            <person name="Stukenbrock E.H."/>
        </authorList>
    </citation>
    <scope>NUCLEOTIDE SEQUENCE [LARGE SCALE GENOMIC DNA]</scope>
    <source>
        <strain evidence="6 7">Zb18110</strain>
    </source>
</reference>
<keyword evidence="3 5" id="KW-1133">Transmembrane helix</keyword>
<dbReference type="Proteomes" id="UP000033647">
    <property type="component" value="Unassembled WGS sequence"/>
</dbReference>
<evidence type="ECO:0000256" key="2">
    <source>
        <dbReference type="ARBA" id="ARBA00022692"/>
    </source>
</evidence>
<dbReference type="InterPro" id="IPR006696">
    <property type="entry name" value="DUF423"/>
</dbReference>
<dbReference type="Pfam" id="PF04241">
    <property type="entry name" value="DUF423"/>
    <property type="match status" value="1"/>
</dbReference>
<keyword evidence="2 5" id="KW-0812">Transmembrane</keyword>
<organism evidence="6 7">
    <name type="scientific">Zymoseptoria brevis</name>
    <dbReference type="NCBI Taxonomy" id="1047168"/>
    <lineage>
        <taxon>Eukaryota</taxon>
        <taxon>Fungi</taxon>
        <taxon>Dikarya</taxon>
        <taxon>Ascomycota</taxon>
        <taxon>Pezizomycotina</taxon>
        <taxon>Dothideomycetes</taxon>
        <taxon>Dothideomycetidae</taxon>
        <taxon>Mycosphaerellales</taxon>
        <taxon>Mycosphaerellaceae</taxon>
        <taxon>Zymoseptoria</taxon>
    </lineage>
</organism>
<feature type="transmembrane region" description="Helical" evidence="5">
    <location>
        <begin position="69"/>
        <end position="86"/>
    </location>
</feature>
<evidence type="ECO:0000313" key="7">
    <source>
        <dbReference type="Proteomes" id="UP000033647"/>
    </source>
</evidence>
<sequence length="123" mass="12865">MNSPFWLVGALSAASSVGIGAFGAHGLKNRGLEPAKIASFQTAAHYQLVHSIALLVAEHAAPKNVWTKSLFTAGITMFSGSIYLLVLDGQTFKSLGPVTPLGGMCLMGGWIALAFGSRGRIMM</sequence>
<dbReference type="OrthoDB" id="269173at2759"/>
<feature type="transmembrane region" description="Helical" evidence="5">
    <location>
        <begin position="6"/>
        <end position="27"/>
    </location>
</feature>
<keyword evidence="7" id="KW-1185">Reference proteome</keyword>
<evidence type="ECO:0000256" key="1">
    <source>
        <dbReference type="ARBA" id="ARBA00004141"/>
    </source>
</evidence>
<evidence type="ECO:0000256" key="3">
    <source>
        <dbReference type="ARBA" id="ARBA00022989"/>
    </source>
</evidence>
<gene>
    <name evidence="6" type="ORF">TI39_contig5839g00013</name>
</gene>
<dbReference type="AlphaFoldDB" id="A0A0F4G5N0"/>
<protein>
    <submittedName>
        <fullName evidence="6">Membrane protein</fullName>
    </submittedName>
</protein>
<evidence type="ECO:0000256" key="4">
    <source>
        <dbReference type="ARBA" id="ARBA00023136"/>
    </source>
</evidence>
<comment type="caution">
    <text evidence="6">The sequence shown here is derived from an EMBL/GenBank/DDBJ whole genome shotgun (WGS) entry which is preliminary data.</text>
</comment>
<name>A0A0F4G5N0_9PEZI</name>
<dbReference type="EMBL" id="LAFY01005794">
    <property type="protein sequence ID" value="KJX92614.1"/>
    <property type="molecule type" value="Genomic_DNA"/>
</dbReference>
<evidence type="ECO:0000313" key="6">
    <source>
        <dbReference type="EMBL" id="KJX92614.1"/>
    </source>
</evidence>
<accession>A0A0F4G5N0</accession>
<dbReference type="GO" id="GO:0016020">
    <property type="term" value="C:membrane"/>
    <property type="evidence" value="ECO:0007669"/>
    <property type="project" value="UniProtKB-SubCell"/>
</dbReference>
<evidence type="ECO:0000256" key="5">
    <source>
        <dbReference type="SAM" id="Phobius"/>
    </source>
</evidence>
<feature type="transmembrane region" description="Helical" evidence="5">
    <location>
        <begin position="98"/>
        <end position="116"/>
    </location>
</feature>
<dbReference type="PANTHER" id="PTHR43461:SF1">
    <property type="entry name" value="TRANSMEMBRANE PROTEIN 256"/>
    <property type="match status" value="1"/>
</dbReference>